<dbReference type="GO" id="GO:0016740">
    <property type="term" value="F:transferase activity"/>
    <property type="evidence" value="ECO:0007669"/>
    <property type="project" value="UniProtKB-KW"/>
</dbReference>
<evidence type="ECO:0000313" key="2">
    <source>
        <dbReference type="EMBL" id="MDZ8117324.1"/>
    </source>
</evidence>
<proteinExistence type="predicted"/>
<evidence type="ECO:0000259" key="1">
    <source>
        <dbReference type="Pfam" id="PF04230"/>
    </source>
</evidence>
<accession>A0ABU5MSZ6</accession>
<name>A0ABU5MSZ6_9BACT</name>
<dbReference type="RefSeq" id="WP_322607125.1">
    <property type="nucleotide sequence ID" value="NZ_JARVCO010000002.1"/>
</dbReference>
<keyword evidence="3" id="KW-1185">Reference proteome</keyword>
<dbReference type="Proteomes" id="UP001290861">
    <property type="component" value="Unassembled WGS sequence"/>
</dbReference>
<protein>
    <submittedName>
        <fullName evidence="2">Polysaccharide pyruvyl transferase family protein</fullName>
    </submittedName>
</protein>
<dbReference type="PANTHER" id="PTHR36836">
    <property type="entry name" value="COLANIC ACID BIOSYNTHESIS PROTEIN WCAK"/>
    <property type="match status" value="1"/>
</dbReference>
<gene>
    <name evidence="2" type="ORF">P9H32_01685</name>
</gene>
<comment type="caution">
    <text evidence="2">The sequence shown here is derived from an EMBL/GenBank/DDBJ whole genome shotgun (WGS) entry which is preliminary data.</text>
</comment>
<dbReference type="EMBL" id="JARVCO010000002">
    <property type="protein sequence ID" value="MDZ8117324.1"/>
    <property type="molecule type" value="Genomic_DNA"/>
</dbReference>
<keyword evidence="2" id="KW-0808">Transferase</keyword>
<organism evidence="2 3">
    <name type="scientific">Pontiella agarivorans</name>
    <dbReference type="NCBI Taxonomy" id="3038953"/>
    <lineage>
        <taxon>Bacteria</taxon>
        <taxon>Pseudomonadati</taxon>
        <taxon>Kiritimatiellota</taxon>
        <taxon>Kiritimatiellia</taxon>
        <taxon>Kiritimatiellales</taxon>
        <taxon>Pontiellaceae</taxon>
        <taxon>Pontiella</taxon>
    </lineage>
</organism>
<evidence type="ECO:0000313" key="3">
    <source>
        <dbReference type="Proteomes" id="UP001290861"/>
    </source>
</evidence>
<reference evidence="2 3" key="1">
    <citation type="journal article" date="2024" name="Appl. Environ. Microbiol.">
        <title>Pontiella agarivorans sp. nov., a novel marine anaerobic bacterium capable of degrading macroalgal polysaccharides and fixing nitrogen.</title>
        <authorList>
            <person name="Liu N."/>
            <person name="Kivenson V."/>
            <person name="Peng X."/>
            <person name="Cui Z."/>
            <person name="Lankiewicz T.S."/>
            <person name="Gosselin K.M."/>
            <person name="English C.J."/>
            <person name="Blair E.M."/>
            <person name="O'Malley M.A."/>
            <person name="Valentine D.L."/>
        </authorList>
    </citation>
    <scope>NUCLEOTIDE SEQUENCE [LARGE SCALE GENOMIC DNA]</scope>
    <source>
        <strain evidence="2 3">NLcol2</strain>
    </source>
</reference>
<dbReference type="PANTHER" id="PTHR36836:SF1">
    <property type="entry name" value="COLANIC ACID BIOSYNTHESIS PROTEIN WCAK"/>
    <property type="match status" value="1"/>
</dbReference>
<dbReference type="Pfam" id="PF04230">
    <property type="entry name" value="PS_pyruv_trans"/>
    <property type="match status" value="1"/>
</dbReference>
<feature type="domain" description="Polysaccharide pyruvyl transferase" evidence="1">
    <location>
        <begin position="13"/>
        <end position="333"/>
    </location>
</feature>
<sequence length="413" mass="47330">MSHIVIINQPINNRGDQAAHKSFVELLRQRGHRITVLFFGHAKYYAHFYQGVEGVEYLCIPSRFGQLRIQKKIEKKTALNAVFNLVSPMMRQGARILHDADFVVCAPGGVCMGAYQSWRHVNLMLLALRVNPFVSIWGRSIGPFPAQTKCQKRFAKISLSILRRVDFISLRDKKSQGISTELDVSFTPTIDTAFATVPEVGLPVELKYLKDKQYWVFVPNKLYAWHPDFKDIEPERMDQLYISIMDYIDRLGMKIVMLPQLFHCGDKGDVHYFYQLAERVSLKNEIEVIDEVYDSDVQQAIIRNADGLVGARYHSIVFAINNLTPFVCLSYEHKMHETLGLLNLKGSSVELREALNSEESMRSIFDLMNSIHADQGGCKAQLSKKRDEAQQIVKNAYEQFEMYIQSEVSGDKH</sequence>
<dbReference type="InterPro" id="IPR007345">
    <property type="entry name" value="Polysacch_pyruvyl_Trfase"/>
</dbReference>